<dbReference type="Pfam" id="PF01442">
    <property type="entry name" value="Apolipoprotein"/>
    <property type="match status" value="1"/>
</dbReference>
<dbReference type="GO" id="GO:0008203">
    <property type="term" value="P:cholesterol metabolic process"/>
    <property type="evidence" value="ECO:0007669"/>
    <property type="project" value="TreeGrafter"/>
</dbReference>
<evidence type="ECO:0000313" key="7">
    <source>
        <dbReference type="Proteomes" id="UP000288216"/>
    </source>
</evidence>
<protein>
    <recommendedName>
        <fullName evidence="8">Apolipoprotein E</fullName>
    </recommendedName>
</protein>
<keyword evidence="3" id="KW-0272">Extracellular matrix</keyword>
<evidence type="ECO:0000256" key="2">
    <source>
        <dbReference type="ARBA" id="ARBA00008788"/>
    </source>
</evidence>
<comment type="similarity">
    <text evidence="2">Belongs to the apolipoprotein A1/A4/E family.</text>
</comment>
<dbReference type="GO" id="GO:0034364">
    <property type="term" value="C:high-density lipoprotein particle"/>
    <property type="evidence" value="ECO:0007669"/>
    <property type="project" value="TreeGrafter"/>
</dbReference>
<dbReference type="Gene3D" id="1.20.120.20">
    <property type="entry name" value="Apolipoprotein"/>
    <property type="match status" value="2"/>
</dbReference>
<evidence type="ECO:0000256" key="1">
    <source>
        <dbReference type="ARBA" id="ARBA00004498"/>
    </source>
</evidence>
<dbReference type="STRING" id="75743.A0A401PVG6"/>
<dbReference type="GO" id="GO:0042157">
    <property type="term" value="P:lipoprotein metabolic process"/>
    <property type="evidence" value="ECO:0007669"/>
    <property type="project" value="InterPro"/>
</dbReference>
<evidence type="ECO:0000256" key="5">
    <source>
        <dbReference type="ARBA" id="ARBA00023121"/>
    </source>
</evidence>
<reference evidence="6 7" key="1">
    <citation type="journal article" date="2018" name="Nat. Ecol. Evol.">
        <title>Shark genomes provide insights into elasmobranch evolution and the origin of vertebrates.</title>
        <authorList>
            <person name="Hara Y"/>
            <person name="Yamaguchi K"/>
            <person name="Onimaru K"/>
            <person name="Kadota M"/>
            <person name="Koyanagi M"/>
            <person name="Keeley SD"/>
            <person name="Tatsumi K"/>
            <person name="Tanaka K"/>
            <person name="Motone F"/>
            <person name="Kageyama Y"/>
            <person name="Nozu R"/>
            <person name="Adachi N"/>
            <person name="Nishimura O"/>
            <person name="Nakagawa R"/>
            <person name="Tanegashima C"/>
            <person name="Kiyatake I"/>
            <person name="Matsumoto R"/>
            <person name="Murakumo K"/>
            <person name="Nishida K"/>
            <person name="Terakita A"/>
            <person name="Kuratani S"/>
            <person name="Sato K"/>
            <person name="Hyodo S Kuraku.S."/>
        </authorList>
    </citation>
    <scope>NUCLEOTIDE SEQUENCE [LARGE SCALE GENOMIC DNA]</scope>
</reference>
<comment type="caution">
    <text evidence="6">The sequence shown here is derived from an EMBL/GenBank/DDBJ whole genome shotgun (WGS) entry which is preliminary data.</text>
</comment>
<evidence type="ECO:0008006" key="8">
    <source>
        <dbReference type="Google" id="ProtNLM"/>
    </source>
</evidence>
<keyword evidence="5" id="KW-0446">Lipid-binding</keyword>
<dbReference type="PANTHER" id="PTHR18976:SF2">
    <property type="entry name" value="APOLIPOPROTEIN E"/>
    <property type="match status" value="1"/>
</dbReference>
<dbReference type="GO" id="GO:0033700">
    <property type="term" value="P:phospholipid efflux"/>
    <property type="evidence" value="ECO:0007669"/>
    <property type="project" value="TreeGrafter"/>
</dbReference>
<evidence type="ECO:0000313" key="6">
    <source>
        <dbReference type="EMBL" id="GCB77127.1"/>
    </source>
</evidence>
<dbReference type="GO" id="GO:0055090">
    <property type="term" value="P:acylglycerol homeostasis"/>
    <property type="evidence" value="ECO:0007669"/>
    <property type="project" value="TreeGrafter"/>
</dbReference>
<dbReference type="GO" id="GO:0033344">
    <property type="term" value="P:cholesterol efflux"/>
    <property type="evidence" value="ECO:0007669"/>
    <property type="project" value="TreeGrafter"/>
</dbReference>
<feature type="non-terminal residue" evidence="6">
    <location>
        <position position="1"/>
    </location>
</feature>
<dbReference type="OrthoDB" id="9886755at2759"/>
<dbReference type="GO" id="GO:0034362">
    <property type="term" value="C:low-density lipoprotein particle"/>
    <property type="evidence" value="ECO:0007669"/>
    <property type="project" value="TreeGrafter"/>
</dbReference>
<comment type="subcellular location">
    <subcellularLocation>
        <location evidence="1">Secreted</location>
        <location evidence="1">Extracellular space</location>
        <location evidence="1">Extracellular matrix</location>
    </subcellularLocation>
</comment>
<dbReference type="SUPFAM" id="SSF58113">
    <property type="entry name" value="Apolipoprotein A-I"/>
    <property type="match status" value="1"/>
</dbReference>
<dbReference type="InterPro" id="IPR000074">
    <property type="entry name" value="ApoA_E"/>
</dbReference>
<dbReference type="EMBL" id="BFAA01011511">
    <property type="protein sequence ID" value="GCB77127.1"/>
    <property type="molecule type" value="Genomic_DNA"/>
</dbReference>
<dbReference type="GO" id="GO:0005543">
    <property type="term" value="F:phospholipid binding"/>
    <property type="evidence" value="ECO:0007669"/>
    <property type="project" value="TreeGrafter"/>
</dbReference>
<keyword evidence="3" id="KW-0964">Secreted</keyword>
<dbReference type="GO" id="GO:1903561">
    <property type="term" value="C:extracellular vesicle"/>
    <property type="evidence" value="ECO:0007669"/>
    <property type="project" value="TreeGrafter"/>
</dbReference>
<dbReference type="PANTHER" id="PTHR18976">
    <property type="entry name" value="APOLIPOPROTEIN"/>
    <property type="match status" value="1"/>
</dbReference>
<evidence type="ECO:0000256" key="3">
    <source>
        <dbReference type="ARBA" id="ARBA00022530"/>
    </source>
</evidence>
<evidence type="ECO:0000256" key="4">
    <source>
        <dbReference type="ARBA" id="ARBA00022737"/>
    </source>
</evidence>
<gene>
    <name evidence="6" type="ORF">scyTo_0017554</name>
</gene>
<dbReference type="GO" id="GO:0060228">
    <property type="term" value="F:phosphatidylcholine-sterol O-acyltransferase activator activity"/>
    <property type="evidence" value="ECO:0007669"/>
    <property type="project" value="TreeGrafter"/>
</dbReference>
<dbReference type="GO" id="GO:0034361">
    <property type="term" value="C:very-low-density lipoprotein particle"/>
    <property type="evidence" value="ECO:0007669"/>
    <property type="project" value="TreeGrafter"/>
</dbReference>
<name>A0A401PVG6_SCYTO</name>
<organism evidence="6 7">
    <name type="scientific">Scyliorhinus torazame</name>
    <name type="common">Cloudy catshark</name>
    <name type="synonym">Catulus torazame</name>
    <dbReference type="NCBI Taxonomy" id="75743"/>
    <lineage>
        <taxon>Eukaryota</taxon>
        <taxon>Metazoa</taxon>
        <taxon>Chordata</taxon>
        <taxon>Craniata</taxon>
        <taxon>Vertebrata</taxon>
        <taxon>Chondrichthyes</taxon>
        <taxon>Elasmobranchii</taxon>
        <taxon>Galeomorphii</taxon>
        <taxon>Galeoidea</taxon>
        <taxon>Carcharhiniformes</taxon>
        <taxon>Scyliorhinidae</taxon>
        <taxon>Scyliorhinus</taxon>
    </lineage>
</organism>
<accession>A0A401PVG6</accession>
<dbReference type="InterPro" id="IPR050163">
    <property type="entry name" value="Apolipoprotein_A1/A4/E"/>
</dbReference>
<keyword evidence="7" id="KW-1185">Reference proteome</keyword>
<dbReference type="Proteomes" id="UP000288216">
    <property type="component" value="Unassembled WGS sequence"/>
</dbReference>
<dbReference type="GO" id="GO:0120020">
    <property type="term" value="F:cholesterol transfer activity"/>
    <property type="evidence" value="ECO:0007669"/>
    <property type="project" value="TreeGrafter"/>
</dbReference>
<sequence length="265" mass="30266">GAQATSLEPTAHKARWEAAIEKFWTFTTGLAQSTEGLMKQVRSAELDKQLESLISDCLTELNNSASGLGTQLGPYSDRFNSDLEEASERLKHDLTAMRSMVMTYHDELNLMVNQNVDDVHRTLALYLRKYRKRLNRDQATIRNKFQEYSELLRSKKERTLSDFQAMVAPYTSSVSDKVQQHFQNIQQSLAQQAEEVKSKAAALQGHISENADDLRHSLRQKMEEISAWFESEAQQISERFTGLLNYLQRQVPSAESAETTQEENV</sequence>
<proteinExistence type="inferred from homology"/>
<dbReference type="OMA" id="TYMGEIQ"/>
<keyword evidence="4" id="KW-0677">Repeat</keyword>
<dbReference type="AlphaFoldDB" id="A0A401PVG6"/>
<dbReference type="GO" id="GO:0042627">
    <property type="term" value="C:chylomicron"/>
    <property type="evidence" value="ECO:0007669"/>
    <property type="project" value="TreeGrafter"/>
</dbReference>